<name>A0A397TKM0_9GLOM</name>
<evidence type="ECO:0000313" key="2">
    <source>
        <dbReference type="Proteomes" id="UP000265703"/>
    </source>
</evidence>
<keyword evidence="2" id="KW-1185">Reference proteome</keyword>
<evidence type="ECO:0000313" key="1">
    <source>
        <dbReference type="EMBL" id="RIA97045.1"/>
    </source>
</evidence>
<proteinExistence type="predicted"/>
<dbReference type="Proteomes" id="UP000265703">
    <property type="component" value="Unassembled WGS sequence"/>
</dbReference>
<dbReference type="OrthoDB" id="2368279at2759"/>
<dbReference type="AlphaFoldDB" id="A0A397TKM0"/>
<organism evidence="1 2">
    <name type="scientific">Glomus cerebriforme</name>
    <dbReference type="NCBI Taxonomy" id="658196"/>
    <lineage>
        <taxon>Eukaryota</taxon>
        <taxon>Fungi</taxon>
        <taxon>Fungi incertae sedis</taxon>
        <taxon>Mucoromycota</taxon>
        <taxon>Glomeromycotina</taxon>
        <taxon>Glomeromycetes</taxon>
        <taxon>Glomerales</taxon>
        <taxon>Glomeraceae</taxon>
        <taxon>Glomus</taxon>
    </lineage>
</organism>
<sequence>MYNFDKYLNKSHFIDNFFNSLIPKEDNDYCKKNNYLYSEFLDIDDTEDFILDKESYFKALIRLLAETREFWQNGICKTAETNFAKLSKMLKLPKLLPDFGLRMLSDFLDDLNVSYRTSWMNWIWNVTGLLGRTELGMLPNFLGEMDLECCQTSSDKLNSMKEFTSKKLWFSQVVTSLTRKPKMATDLTELLVTLKIIFYTFQNELPNPINKTKHDENELVSDNVFGMNDLSYEIINLFDNIIDKYLTFYFDLNGELQYMTNFDASTIHDRILEKLDHGCFGNPSHMVILKAEGISNSNKGIYQSAEMYKKDFSLNSDEYLNIVADESIF</sequence>
<comment type="caution">
    <text evidence="1">The sequence shown here is derived from an EMBL/GenBank/DDBJ whole genome shotgun (WGS) entry which is preliminary data.</text>
</comment>
<reference evidence="1 2" key="1">
    <citation type="submission" date="2018-06" db="EMBL/GenBank/DDBJ databases">
        <title>Comparative genomics reveals the genomic features of Rhizophagus irregularis, R. cerebriforme, R. diaphanum and Gigaspora rosea, and their symbiotic lifestyle signature.</title>
        <authorList>
            <person name="Morin E."/>
            <person name="San Clemente H."/>
            <person name="Chen E.C.H."/>
            <person name="De La Providencia I."/>
            <person name="Hainaut M."/>
            <person name="Kuo A."/>
            <person name="Kohler A."/>
            <person name="Murat C."/>
            <person name="Tang N."/>
            <person name="Roy S."/>
            <person name="Loubradou J."/>
            <person name="Henrissat B."/>
            <person name="Grigoriev I.V."/>
            <person name="Corradi N."/>
            <person name="Roux C."/>
            <person name="Martin F.M."/>
        </authorList>
    </citation>
    <scope>NUCLEOTIDE SEQUENCE [LARGE SCALE GENOMIC DNA]</scope>
    <source>
        <strain evidence="1 2">DAOM 227022</strain>
    </source>
</reference>
<protein>
    <submittedName>
        <fullName evidence="1">Uncharacterized protein</fullName>
    </submittedName>
</protein>
<accession>A0A397TKM0</accession>
<dbReference type="EMBL" id="QKYT01000035">
    <property type="protein sequence ID" value="RIA97045.1"/>
    <property type="molecule type" value="Genomic_DNA"/>
</dbReference>
<gene>
    <name evidence="1" type="ORF">C1645_814560</name>
</gene>